<keyword evidence="2" id="KW-0479">Metal-binding</keyword>
<accession>A0A382ZL15</accession>
<dbReference type="GO" id="GO:0005737">
    <property type="term" value="C:cytoplasm"/>
    <property type="evidence" value="ECO:0007669"/>
    <property type="project" value="TreeGrafter"/>
</dbReference>
<dbReference type="AlphaFoldDB" id="A0A382ZL15"/>
<proteinExistence type="inferred from homology"/>
<dbReference type="InterPro" id="IPR040442">
    <property type="entry name" value="Pyrv_kinase-like_dom_sf"/>
</dbReference>
<comment type="similarity">
    <text evidence="1">Belongs to the HpcH/HpaI aldolase family.</text>
</comment>
<sequence>MKSNKNTLKTKFRNRDNLFAGWTSLGHPQVTEMLSFSGVDFIGIDIEHSTISQEQSQAIIAACQSTGVCCLPRIATHNQEAIKRVLDSGADGIIVPTVDTPEQVEKLIEWMKYPPLGKRGYGIARAQGYGHNFEKYTAEWNSSSSLIIQIESISAVENIEQLLQIEEVDGAMIGPYDISGSLGIPGEIEHEQVRNAGQLVVNACKKYGKACGTHDIDPTSERVQSAIDN</sequence>
<keyword evidence="3" id="KW-0456">Lyase</keyword>
<evidence type="ECO:0000313" key="5">
    <source>
        <dbReference type="EMBL" id="SVD96154.1"/>
    </source>
</evidence>
<protein>
    <recommendedName>
        <fullName evidence="4">HpcH/HpaI aldolase/citrate lyase domain-containing protein</fullName>
    </recommendedName>
</protein>
<feature type="non-terminal residue" evidence="5">
    <location>
        <position position="229"/>
    </location>
</feature>
<gene>
    <name evidence="5" type="ORF">METZ01_LOCUS449008</name>
</gene>
<evidence type="ECO:0000256" key="2">
    <source>
        <dbReference type="ARBA" id="ARBA00022723"/>
    </source>
</evidence>
<evidence type="ECO:0000256" key="1">
    <source>
        <dbReference type="ARBA" id="ARBA00005568"/>
    </source>
</evidence>
<organism evidence="5">
    <name type="scientific">marine metagenome</name>
    <dbReference type="NCBI Taxonomy" id="408172"/>
    <lineage>
        <taxon>unclassified sequences</taxon>
        <taxon>metagenomes</taxon>
        <taxon>ecological metagenomes</taxon>
    </lineage>
</organism>
<feature type="domain" description="HpcH/HpaI aldolase/citrate lyase" evidence="4">
    <location>
        <begin position="22"/>
        <end position="209"/>
    </location>
</feature>
<dbReference type="InterPro" id="IPR005000">
    <property type="entry name" value="Aldolase/citrate-lyase_domain"/>
</dbReference>
<dbReference type="EMBL" id="UINC01184782">
    <property type="protein sequence ID" value="SVD96154.1"/>
    <property type="molecule type" value="Genomic_DNA"/>
</dbReference>
<dbReference type="SUPFAM" id="SSF51621">
    <property type="entry name" value="Phosphoenolpyruvate/pyruvate domain"/>
    <property type="match status" value="1"/>
</dbReference>
<dbReference type="InterPro" id="IPR015813">
    <property type="entry name" value="Pyrv/PenolPyrv_kinase-like_dom"/>
</dbReference>
<reference evidence="5" key="1">
    <citation type="submission" date="2018-05" db="EMBL/GenBank/DDBJ databases">
        <authorList>
            <person name="Lanie J.A."/>
            <person name="Ng W.-L."/>
            <person name="Kazmierczak K.M."/>
            <person name="Andrzejewski T.M."/>
            <person name="Davidsen T.M."/>
            <person name="Wayne K.J."/>
            <person name="Tettelin H."/>
            <person name="Glass J.I."/>
            <person name="Rusch D."/>
            <person name="Podicherti R."/>
            <person name="Tsui H.-C.T."/>
            <person name="Winkler M.E."/>
        </authorList>
    </citation>
    <scope>NUCLEOTIDE SEQUENCE</scope>
</reference>
<dbReference type="Gene3D" id="3.20.20.60">
    <property type="entry name" value="Phosphoenolpyruvate-binding domains"/>
    <property type="match status" value="1"/>
</dbReference>
<name>A0A382ZL15_9ZZZZ</name>
<dbReference type="GO" id="GO:0016832">
    <property type="term" value="F:aldehyde-lyase activity"/>
    <property type="evidence" value="ECO:0007669"/>
    <property type="project" value="TreeGrafter"/>
</dbReference>
<dbReference type="GO" id="GO:0046872">
    <property type="term" value="F:metal ion binding"/>
    <property type="evidence" value="ECO:0007669"/>
    <property type="project" value="UniProtKB-KW"/>
</dbReference>
<dbReference type="PANTHER" id="PTHR30502">
    <property type="entry name" value="2-KETO-3-DEOXY-L-RHAMNONATE ALDOLASE"/>
    <property type="match status" value="1"/>
</dbReference>
<dbReference type="PANTHER" id="PTHR30502:SF0">
    <property type="entry name" value="PHOSPHOENOLPYRUVATE CARBOXYLASE FAMILY PROTEIN"/>
    <property type="match status" value="1"/>
</dbReference>
<evidence type="ECO:0000259" key="4">
    <source>
        <dbReference type="Pfam" id="PF03328"/>
    </source>
</evidence>
<evidence type="ECO:0000256" key="3">
    <source>
        <dbReference type="ARBA" id="ARBA00023239"/>
    </source>
</evidence>
<dbReference type="InterPro" id="IPR050251">
    <property type="entry name" value="HpcH-HpaI_aldolase"/>
</dbReference>
<dbReference type="Pfam" id="PF03328">
    <property type="entry name" value="HpcH_HpaI"/>
    <property type="match status" value="1"/>
</dbReference>